<reference evidence="3" key="1">
    <citation type="journal article" date="2021" name="PeerJ">
        <title>Extensive microbial diversity within the chicken gut microbiome revealed by metagenomics and culture.</title>
        <authorList>
            <person name="Gilroy R."/>
            <person name="Ravi A."/>
            <person name="Getino M."/>
            <person name="Pursley I."/>
            <person name="Horton D.L."/>
            <person name="Alikhan N.F."/>
            <person name="Baker D."/>
            <person name="Gharbi K."/>
            <person name="Hall N."/>
            <person name="Watson M."/>
            <person name="Adriaenssens E.M."/>
            <person name="Foster-Nyarko E."/>
            <person name="Jarju S."/>
            <person name="Secka A."/>
            <person name="Antonio M."/>
            <person name="Oren A."/>
            <person name="Chaudhuri R.R."/>
            <person name="La Ragione R."/>
            <person name="Hildebrand F."/>
            <person name="Pallen M.J."/>
        </authorList>
    </citation>
    <scope>NUCLEOTIDE SEQUENCE</scope>
    <source>
        <strain evidence="3">CHK135-1449</strain>
    </source>
</reference>
<accession>A0A9D2URG6</accession>
<dbReference type="Proteomes" id="UP000787156">
    <property type="component" value="Unassembled WGS sequence"/>
</dbReference>
<dbReference type="PROSITE" id="PS51257">
    <property type="entry name" value="PROKAR_LIPOPROTEIN"/>
    <property type="match status" value="1"/>
</dbReference>
<dbReference type="Pfam" id="PF12870">
    <property type="entry name" value="DUF4878"/>
    <property type="match status" value="1"/>
</dbReference>
<dbReference type="Gene3D" id="3.10.450.50">
    <property type="match status" value="1"/>
</dbReference>
<evidence type="ECO:0000256" key="1">
    <source>
        <dbReference type="SAM" id="SignalP"/>
    </source>
</evidence>
<sequence>MKKILNLVLSFGLTGMLVACSNVKNPENVAQEYVTAAYKGDSEKMLSYIYIPENVKAQAGSEEMIQGKIKAGAAKAKEQAERKGGVKEISVVDKNIDEANGKGRVTIGVSFKNEGSNSVTDRVKLIKNEDKWKVDL</sequence>
<name>A0A9D2URG6_ACILW</name>
<gene>
    <name evidence="3" type="ORF">K8V79_03845</name>
</gene>
<feature type="domain" description="DUF4878" evidence="2">
    <location>
        <begin position="20"/>
        <end position="134"/>
    </location>
</feature>
<evidence type="ECO:0000259" key="2">
    <source>
        <dbReference type="Pfam" id="PF12870"/>
    </source>
</evidence>
<organism evidence="3 4">
    <name type="scientific">Acinetobacter lwoffii</name>
    <dbReference type="NCBI Taxonomy" id="28090"/>
    <lineage>
        <taxon>Bacteria</taxon>
        <taxon>Pseudomonadati</taxon>
        <taxon>Pseudomonadota</taxon>
        <taxon>Gammaproteobacteria</taxon>
        <taxon>Moraxellales</taxon>
        <taxon>Moraxellaceae</taxon>
        <taxon>Acinetobacter</taxon>
    </lineage>
</organism>
<feature type="signal peptide" evidence="1">
    <location>
        <begin position="1"/>
        <end position="21"/>
    </location>
</feature>
<dbReference type="EMBL" id="DYWX01000043">
    <property type="protein sequence ID" value="HJF27369.1"/>
    <property type="molecule type" value="Genomic_DNA"/>
</dbReference>
<feature type="chain" id="PRO_5039621590" evidence="1">
    <location>
        <begin position="22"/>
        <end position="136"/>
    </location>
</feature>
<proteinExistence type="predicted"/>
<dbReference type="InterPro" id="IPR024267">
    <property type="entry name" value="DUF4878"/>
</dbReference>
<protein>
    <submittedName>
        <fullName evidence="3">DUF4878 domain-containing protein</fullName>
    </submittedName>
</protein>
<keyword evidence="1" id="KW-0732">Signal</keyword>
<evidence type="ECO:0000313" key="3">
    <source>
        <dbReference type="EMBL" id="HJF27369.1"/>
    </source>
</evidence>
<comment type="caution">
    <text evidence="3">The sequence shown here is derived from an EMBL/GenBank/DDBJ whole genome shotgun (WGS) entry which is preliminary data.</text>
</comment>
<reference evidence="3" key="2">
    <citation type="submission" date="2021-09" db="EMBL/GenBank/DDBJ databases">
        <authorList>
            <person name="Gilroy R."/>
        </authorList>
    </citation>
    <scope>NUCLEOTIDE SEQUENCE</scope>
    <source>
        <strain evidence="3">CHK135-1449</strain>
    </source>
</reference>
<evidence type="ECO:0000313" key="4">
    <source>
        <dbReference type="Proteomes" id="UP000787156"/>
    </source>
</evidence>
<dbReference type="AlphaFoldDB" id="A0A9D2URG6"/>